<evidence type="ECO:0000313" key="2">
    <source>
        <dbReference type="Proteomes" id="UP001355653"/>
    </source>
</evidence>
<dbReference type="EMBL" id="JAROBY010000017">
    <property type="protein sequence ID" value="MEB4794669.1"/>
    <property type="molecule type" value="Genomic_DNA"/>
</dbReference>
<accession>A0ABU6DA94</accession>
<organism evidence="1 2">
    <name type="scientific">Paenibacillus chondroitinus</name>
    <dbReference type="NCBI Taxonomy" id="59842"/>
    <lineage>
        <taxon>Bacteria</taxon>
        <taxon>Bacillati</taxon>
        <taxon>Bacillota</taxon>
        <taxon>Bacilli</taxon>
        <taxon>Bacillales</taxon>
        <taxon>Paenibacillaceae</taxon>
        <taxon>Paenibacillus</taxon>
    </lineage>
</organism>
<sequence length="143" mass="16178">MIMQLPARLDALMVELKKLLNECVASSDIHHIGYEFYRVGRKDADFATTAIHGISAVMFLAQSSVQCARFTYQEMHELGENVANIYMECEFQSGVIAHLRFCPVAGVVVERATVNAYQLTFYAELPIWNAYNYPGRLIHLENG</sequence>
<dbReference type="RefSeq" id="WP_127458347.1">
    <property type="nucleotide sequence ID" value="NZ_JAROBY010000017.1"/>
</dbReference>
<evidence type="ECO:0000313" key="1">
    <source>
        <dbReference type="EMBL" id="MEB4794669.1"/>
    </source>
</evidence>
<name>A0ABU6DA94_9BACL</name>
<dbReference type="Proteomes" id="UP001355653">
    <property type="component" value="Unassembled WGS sequence"/>
</dbReference>
<comment type="caution">
    <text evidence="1">The sequence shown here is derived from an EMBL/GenBank/DDBJ whole genome shotgun (WGS) entry which is preliminary data.</text>
</comment>
<gene>
    <name evidence="1" type="ORF">P5G65_12240</name>
</gene>
<keyword evidence="2" id="KW-1185">Reference proteome</keyword>
<protein>
    <submittedName>
        <fullName evidence="1">Uncharacterized protein</fullName>
    </submittedName>
</protein>
<reference evidence="1 2" key="1">
    <citation type="submission" date="2023-03" db="EMBL/GenBank/DDBJ databases">
        <title>Bacillus Genome Sequencing.</title>
        <authorList>
            <person name="Dunlap C."/>
        </authorList>
    </citation>
    <scope>NUCLEOTIDE SEQUENCE [LARGE SCALE GENOMIC DNA]</scope>
    <source>
        <strain evidence="1 2">NRS-1351</strain>
    </source>
</reference>
<proteinExistence type="predicted"/>